<dbReference type="Proteomes" id="UP001595960">
    <property type="component" value="Unassembled WGS sequence"/>
</dbReference>
<accession>A0ABV9R0E2</accession>
<evidence type="ECO:0000313" key="1">
    <source>
        <dbReference type="EMBL" id="MFC4827318.1"/>
    </source>
</evidence>
<reference evidence="2" key="1">
    <citation type="journal article" date="2019" name="Int. J. Syst. Evol. Microbiol.">
        <title>The Global Catalogue of Microorganisms (GCM) 10K type strain sequencing project: providing services to taxonomists for standard genome sequencing and annotation.</title>
        <authorList>
            <consortium name="The Broad Institute Genomics Platform"/>
            <consortium name="The Broad Institute Genome Sequencing Center for Infectious Disease"/>
            <person name="Wu L."/>
            <person name="Ma J."/>
        </authorList>
    </citation>
    <scope>NUCLEOTIDE SEQUENCE [LARGE SCALE GENOMIC DNA]</scope>
    <source>
        <strain evidence="2">CGMCC 1.12192</strain>
    </source>
</reference>
<name>A0ABV9R0E2_9MICO</name>
<protein>
    <recommendedName>
        <fullName evidence="3">Alpha/beta hydrolase</fullName>
    </recommendedName>
</protein>
<dbReference type="EMBL" id="JBHSJC010000001">
    <property type="protein sequence ID" value="MFC4827318.1"/>
    <property type="molecule type" value="Genomic_DNA"/>
</dbReference>
<evidence type="ECO:0008006" key="3">
    <source>
        <dbReference type="Google" id="ProtNLM"/>
    </source>
</evidence>
<sequence length="203" mass="20994">MTLLVGFLTGRSDPSTTALSPAQSAFLDALPVAAHERLDVNFPYAPASGPWRPTPLPLASVRNARDYAGSRRPSFARRHAAAVGEALARADRTLVLAGSCGLELLANLGLDAAALAGVHVLAYGPVARSRPAASLEVVVGRRDALARAWVRRTGLVDHEVDAGHLDYLASPEFAAIASAAVERLRAGAPGAAGRPVRRGGGIA</sequence>
<organism evidence="1 2">
    <name type="scientific">Agromyces aurantiacus</name>
    <dbReference type="NCBI Taxonomy" id="165814"/>
    <lineage>
        <taxon>Bacteria</taxon>
        <taxon>Bacillati</taxon>
        <taxon>Actinomycetota</taxon>
        <taxon>Actinomycetes</taxon>
        <taxon>Micrococcales</taxon>
        <taxon>Microbacteriaceae</taxon>
        <taxon>Agromyces</taxon>
    </lineage>
</organism>
<gene>
    <name evidence="1" type="ORF">ACFPER_00845</name>
</gene>
<dbReference type="RefSeq" id="WP_204395407.1">
    <property type="nucleotide sequence ID" value="NZ_JAFBBW010000001.1"/>
</dbReference>
<keyword evidence="2" id="KW-1185">Reference proteome</keyword>
<proteinExistence type="predicted"/>
<comment type="caution">
    <text evidence="1">The sequence shown here is derived from an EMBL/GenBank/DDBJ whole genome shotgun (WGS) entry which is preliminary data.</text>
</comment>
<evidence type="ECO:0000313" key="2">
    <source>
        <dbReference type="Proteomes" id="UP001595960"/>
    </source>
</evidence>